<comment type="caution">
    <text evidence="2">The sequence shown here is derived from an EMBL/GenBank/DDBJ whole genome shotgun (WGS) entry which is preliminary data.</text>
</comment>
<proteinExistence type="predicted"/>
<dbReference type="CDD" id="cd07731">
    <property type="entry name" value="ComA-like_MBL-fold"/>
    <property type="match status" value="1"/>
</dbReference>
<organism evidence="2 3">
    <name type="scientific">Candidatus Shapirobacteria bacterium CG09_land_8_20_14_0_10_38_17</name>
    <dbReference type="NCBI Taxonomy" id="1974884"/>
    <lineage>
        <taxon>Bacteria</taxon>
        <taxon>Candidatus Shapironibacteriota</taxon>
    </lineage>
</organism>
<protein>
    <recommendedName>
        <fullName evidence="4">Metallo-beta-lactamase domain-containing protein</fullName>
    </recommendedName>
</protein>
<keyword evidence="1" id="KW-0472">Membrane</keyword>
<keyword evidence="1" id="KW-0812">Transmembrane</keyword>
<dbReference type="Proteomes" id="UP000231282">
    <property type="component" value="Unassembled WGS sequence"/>
</dbReference>
<dbReference type="InterPro" id="IPR036866">
    <property type="entry name" value="RibonucZ/Hydroxyglut_hydro"/>
</dbReference>
<evidence type="ECO:0000313" key="2">
    <source>
        <dbReference type="EMBL" id="PIS15072.1"/>
    </source>
</evidence>
<reference evidence="3" key="1">
    <citation type="submission" date="2017-09" db="EMBL/GenBank/DDBJ databases">
        <title>Depth-based differentiation of microbial function through sediment-hosted aquifers and enrichment of novel symbionts in the deep terrestrial subsurface.</title>
        <authorList>
            <person name="Probst A.J."/>
            <person name="Ladd B."/>
            <person name="Jarett J.K."/>
            <person name="Geller-Mcgrath D.E."/>
            <person name="Sieber C.M.K."/>
            <person name="Emerson J.B."/>
            <person name="Anantharaman K."/>
            <person name="Thomas B.C."/>
            <person name="Malmstrom R."/>
            <person name="Stieglmeier M."/>
            <person name="Klingl A."/>
            <person name="Woyke T."/>
            <person name="Ryan C.M."/>
            <person name="Banfield J.F."/>
        </authorList>
    </citation>
    <scope>NUCLEOTIDE SEQUENCE [LARGE SCALE GENOMIC DNA]</scope>
</reference>
<dbReference type="PANTHER" id="PTHR30619">
    <property type="entry name" value="DNA INTERNALIZATION/COMPETENCE PROTEIN COMEC/REC2"/>
    <property type="match status" value="1"/>
</dbReference>
<feature type="transmembrane region" description="Helical" evidence="1">
    <location>
        <begin position="9"/>
        <end position="26"/>
    </location>
</feature>
<keyword evidence="1" id="KW-1133">Transmembrane helix</keyword>
<dbReference type="InterPro" id="IPR052159">
    <property type="entry name" value="Competence_DNA_uptake"/>
</dbReference>
<dbReference type="Gene3D" id="3.60.15.10">
    <property type="entry name" value="Ribonuclease Z/Hydroxyacylglutathione hydrolase-like"/>
    <property type="match status" value="1"/>
</dbReference>
<sequence length="304" mass="34489">MVKVKANHLLYVVFVCLVFDGFWVLWCWPDDNFHLVFCDVGQGDAILMSFGETQVLVDGGSDDRVLSCLGEHMPFWDRELEMVILTHPEKDHGGGLISVIERYKVSYFVWGVLGNPAVFYQKLLVALSKEDVCLINPWQGDELTMGRVKIKFYWPDRDWVAQRLSVKSEDLDNFDVSKSGLMYQSTSGSPNDFSLVFKVSFNNFDVLLTGDADQKIQPEILMTTSFPQVDVLKVAHHGSRYAFLDEVLSQVRPELGVISVGKNPWGHPTQMLLDQLSRFGMVIRRTDKDGTVEVISDGEKWGIK</sequence>
<accession>A0A2H0WQX4</accession>
<gene>
    <name evidence="2" type="ORF">COT63_01915</name>
</gene>
<dbReference type="EMBL" id="PEZH01000037">
    <property type="protein sequence ID" value="PIS15072.1"/>
    <property type="molecule type" value="Genomic_DNA"/>
</dbReference>
<evidence type="ECO:0000256" key="1">
    <source>
        <dbReference type="SAM" id="Phobius"/>
    </source>
</evidence>
<dbReference type="SUPFAM" id="SSF56281">
    <property type="entry name" value="Metallo-hydrolase/oxidoreductase"/>
    <property type="match status" value="1"/>
</dbReference>
<dbReference type="InterPro" id="IPR035681">
    <property type="entry name" value="ComA-like_MBL"/>
</dbReference>
<dbReference type="PANTHER" id="PTHR30619:SF1">
    <property type="entry name" value="RECOMBINATION PROTEIN 2"/>
    <property type="match status" value="1"/>
</dbReference>
<name>A0A2H0WQX4_9BACT</name>
<evidence type="ECO:0000313" key="3">
    <source>
        <dbReference type="Proteomes" id="UP000231282"/>
    </source>
</evidence>
<dbReference type="AlphaFoldDB" id="A0A2H0WQX4"/>
<evidence type="ECO:0008006" key="4">
    <source>
        <dbReference type="Google" id="ProtNLM"/>
    </source>
</evidence>